<organism evidence="1 2">
    <name type="scientific">Nicotiana tabacum</name>
    <name type="common">Common tobacco</name>
    <dbReference type="NCBI Taxonomy" id="4097"/>
    <lineage>
        <taxon>Eukaryota</taxon>
        <taxon>Viridiplantae</taxon>
        <taxon>Streptophyta</taxon>
        <taxon>Embryophyta</taxon>
        <taxon>Tracheophyta</taxon>
        <taxon>Spermatophyta</taxon>
        <taxon>Magnoliopsida</taxon>
        <taxon>eudicotyledons</taxon>
        <taxon>Gunneridae</taxon>
        <taxon>Pentapetalae</taxon>
        <taxon>asterids</taxon>
        <taxon>lamiids</taxon>
        <taxon>Solanales</taxon>
        <taxon>Solanaceae</taxon>
        <taxon>Nicotianoideae</taxon>
        <taxon>Nicotianeae</taxon>
        <taxon>Nicotiana</taxon>
    </lineage>
</organism>
<proteinExistence type="predicted"/>
<name>A0AC58SS78_TOBAC</name>
<protein>
    <submittedName>
        <fullName evidence="2">Uncharacterized protein LOC142169807</fullName>
    </submittedName>
</protein>
<dbReference type="RefSeq" id="XP_075087826.1">
    <property type="nucleotide sequence ID" value="XM_075231725.1"/>
</dbReference>
<sequence length="549" mass="62813">MLDLSNHHQSIQVVFDKHSEKLKSEYRMRLEASIDVARLLLLYGLPFRGHDESESSTNQGLFLGFLRWHGDKHPDVGKVKLENAPQNNTLTCPMIQKDIINACAKETLKARIGDLNGDYFGILVDESKDISHKEQMALVLRYVDKNGEVVERFVGLVHVSDTSTCSFKEAIYSLLSDHLLSPSQIRGQGYDGANNIRGEVSGLKTLITKDSSSAYYIHCFAHQLQLTLVDNFIVIFSSIIRVLEVIEHEGSTSNERNQAKYLLSEIITFKFIFMLHLMLKVLAMSNELNKILQKRDQDIVNAVKFLNITKKRLQDMRKTGWESLLDDVSSFCHMHDIMIPKMDESYFPGKSKRKSSGICYSHHLRVDIFYAVIDVQLQELNDRFDVVSSDLLLGMASLNPANFFANFDKGRIMTLAKCYPNEFDEVHIRDLSYQLDTFITHMRVGNPKFSNLQGISDLTKALVETNLVEIYSYVYLLVKLTLILPVATATVERAFSSMNQIKNEERNIMGDQYLNNYLICYIERDVFTNVSNGVIINRFQNMKARRGQL</sequence>
<evidence type="ECO:0000313" key="2">
    <source>
        <dbReference type="RefSeq" id="XP_075087826.1"/>
    </source>
</evidence>
<reference evidence="2" key="2">
    <citation type="submission" date="2025-08" db="UniProtKB">
        <authorList>
            <consortium name="RefSeq"/>
        </authorList>
    </citation>
    <scope>IDENTIFICATION</scope>
    <source>
        <tissue evidence="2">Leaf</tissue>
    </source>
</reference>
<accession>A0AC58SS78</accession>
<gene>
    <name evidence="2" type="primary">LOC142169807</name>
</gene>
<keyword evidence="1" id="KW-1185">Reference proteome</keyword>
<dbReference type="Proteomes" id="UP000790787">
    <property type="component" value="Chromosome 15"/>
</dbReference>
<evidence type="ECO:0000313" key="1">
    <source>
        <dbReference type="Proteomes" id="UP000790787"/>
    </source>
</evidence>
<reference evidence="1" key="1">
    <citation type="journal article" date="2014" name="Nat. Commun.">
        <title>The tobacco genome sequence and its comparison with those of tomato and potato.</title>
        <authorList>
            <person name="Sierro N."/>
            <person name="Battey J.N."/>
            <person name="Ouadi S."/>
            <person name="Bakaher N."/>
            <person name="Bovet L."/>
            <person name="Willig A."/>
            <person name="Goepfert S."/>
            <person name="Peitsch M.C."/>
            <person name="Ivanov N.V."/>
        </authorList>
    </citation>
    <scope>NUCLEOTIDE SEQUENCE [LARGE SCALE GENOMIC DNA]</scope>
</reference>